<name>T1KR81_TETUR</name>
<evidence type="ECO:0000313" key="2">
    <source>
        <dbReference type="EnsemblMetazoa" id="tetur18g02580.1"/>
    </source>
</evidence>
<reference evidence="2" key="2">
    <citation type="submission" date="2015-06" db="UniProtKB">
        <authorList>
            <consortium name="EnsemblMetazoa"/>
        </authorList>
    </citation>
    <scope>IDENTIFICATION</scope>
</reference>
<dbReference type="HOGENOM" id="CLU_3261155_0_0_1"/>
<protein>
    <submittedName>
        <fullName evidence="2">Uncharacterized protein</fullName>
    </submittedName>
</protein>
<accession>T1KR81</accession>
<organism evidence="2 3">
    <name type="scientific">Tetranychus urticae</name>
    <name type="common">Two-spotted spider mite</name>
    <dbReference type="NCBI Taxonomy" id="32264"/>
    <lineage>
        <taxon>Eukaryota</taxon>
        <taxon>Metazoa</taxon>
        <taxon>Ecdysozoa</taxon>
        <taxon>Arthropoda</taxon>
        <taxon>Chelicerata</taxon>
        <taxon>Arachnida</taxon>
        <taxon>Acari</taxon>
        <taxon>Acariformes</taxon>
        <taxon>Trombidiformes</taxon>
        <taxon>Prostigmata</taxon>
        <taxon>Eleutherengona</taxon>
        <taxon>Raphignathae</taxon>
        <taxon>Tetranychoidea</taxon>
        <taxon>Tetranychidae</taxon>
        <taxon>Tetranychus</taxon>
    </lineage>
</organism>
<feature type="signal peptide" evidence="1">
    <location>
        <begin position="1"/>
        <end position="15"/>
    </location>
</feature>
<proteinExistence type="predicted"/>
<keyword evidence="1" id="KW-0732">Signal</keyword>
<evidence type="ECO:0000256" key="1">
    <source>
        <dbReference type="SAM" id="SignalP"/>
    </source>
</evidence>
<keyword evidence="3" id="KW-1185">Reference proteome</keyword>
<dbReference type="AlphaFoldDB" id="T1KR81"/>
<dbReference type="Proteomes" id="UP000015104">
    <property type="component" value="Unassembled WGS sequence"/>
</dbReference>
<feature type="chain" id="PRO_5013288722" evidence="1">
    <location>
        <begin position="16"/>
        <end position="42"/>
    </location>
</feature>
<reference evidence="3" key="1">
    <citation type="submission" date="2011-08" db="EMBL/GenBank/DDBJ databases">
        <authorList>
            <person name="Rombauts S."/>
        </authorList>
    </citation>
    <scope>NUCLEOTIDE SEQUENCE</scope>
    <source>
        <strain evidence="3">London</strain>
    </source>
</reference>
<evidence type="ECO:0000313" key="3">
    <source>
        <dbReference type="Proteomes" id="UP000015104"/>
    </source>
</evidence>
<dbReference type="EMBL" id="CAEY01000384">
    <property type="status" value="NOT_ANNOTATED_CDS"/>
    <property type="molecule type" value="Genomic_DNA"/>
</dbReference>
<sequence length="42" mass="5094">MKTMFLMIHLLGCRSFLFFHWPDKDIFVFQPTLRIGRNKHGN</sequence>
<dbReference type="EnsemblMetazoa" id="tetur18g02580.1">
    <property type="protein sequence ID" value="tetur18g02580.1"/>
    <property type="gene ID" value="tetur18g02580"/>
</dbReference>